<feature type="transmembrane region" description="Helical" evidence="6">
    <location>
        <begin position="133"/>
        <end position="159"/>
    </location>
</feature>
<feature type="transmembrane region" description="Helical" evidence="6">
    <location>
        <begin position="33"/>
        <end position="57"/>
    </location>
</feature>
<keyword evidence="3 6" id="KW-0812">Transmembrane</keyword>
<dbReference type="PANTHER" id="PTHR30213:SF0">
    <property type="entry name" value="UPF0761 MEMBRANE PROTEIN YIHY"/>
    <property type="match status" value="1"/>
</dbReference>
<feature type="transmembrane region" description="Helical" evidence="6">
    <location>
        <begin position="179"/>
        <end position="199"/>
    </location>
</feature>
<dbReference type="Pfam" id="PF03631">
    <property type="entry name" value="Virul_fac_BrkB"/>
    <property type="match status" value="1"/>
</dbReference>
<feature type="transmembrane region" description="Helical" evidence="6">
    <location>
        <begin position="211"/>
        <end position="232"/>
    </location>
</feature>
<gene>
    <name evidence="7" type="ORF">FDF74_05690</name>
</gene>
<dbReference type="AlphaFoldDB" id="A0A6M0RAB7"/>
<protein>
    <submittedName>
        <fullName evidence="7">YihY/virulence factor BrkB family protein</fullName>
    </submittedName>
</protein>
<evidence type="ECO:0000256" key="4">
    <source>
        <dbReference type="ARBA" id="ARBA00022989"/>
    </source>
</evidence>
<comment type="subcellular location">
    <subcellularLocation>
        <location evidence="1">Cell membrane</location>
        <topology evidence="1">Multi-pass membrane protein</topology>
    </subcellularLocation>
</comment>
<evidence type="ECO:0000256" key="3">
    <source>
        <dbReference type="ARBA" id="ARBA00022692"/>
    </source>
</evidence>
<sequence>MIVKKKKWTIGKTIKILIYRFFDDEVLALSSQLAYGLIISVFPFLMFLITLVGFLPIQSEDVLIGMKQMLPQNAYVLLHNTVVEIVDTQNGNLLSLSLIITIWASSAGFRAVIRGLNKAYDVEEHRSFIKVLFITIISTFGLALILIMSIIFLVFGRAIGQKILFKLGFSYEFKRIWNIFRYVVMLSTTTFIFAALYYYTPSRRLKWREVFPGAIFATIAWIIASIGFSFYVDHFNNYSRLYGSIGTVIVFLVWLYLTSIIIIMGGEINAVNALKKKETY</sequence>
<accession>A0A6M0RAB7</accession>
<dbReference type="EMBL" id="SXDP01000003">
    <property type="protein sequence ID" value="NEZ46707.1"/>
    <property type="molecule type" value="Genomic_DNA"/>
</dbReference>
<evidence type="ECO:0000256" key="6">
    <source>
        <dbReference type="SAM" id="Phobius"/>
    </source>
</evidence>
<keyword evidence="4 6" id="KW-1133">Transmembrane helix</keyword>
<keyword evidence="2" id="KW-1003">Cell membrane</keyword>
<evidence type="ECO:0000313" key="8">
    <source>
        <dbReference type="Proteomes" id="UP000473885"/>
    </source>
</evidence>
<evidence type="ECO:0000256" key="2">
    <source>
        <dbReference type="ARBA" id="ARBA00022475"/>
    </source>
</evidence>
<evidence type="ECO:0000256" key="1">
    <source>
        <dbReference type="ARBA" id="ARBA00004651"/>
    </source>
</evidence>
<proteinExistence type="predicted"/>
<dbReference type="PIRSF" id="PIRSF035875">
    <property type="entry name" value="RNase_BN"/>
    <property type="match status" value="1"/>
</dbReference>
<reference evidence="7 8" key="1">
    <citation type="submission" date="2019-04" db="EMBL/GenBank/DDBJ databases">
        <title>Genome sequencing of Clostridium botulinum Groups I-IV and Clostridium butyricum.</title>
        <authorList>
            <person name="Brunt J."/>
            <person name="Van Vliet A.H.M."/>
            <person name="Stringer S.C."/>
            <person name="Carter A.T."/>
            <person name="Peck M.W."/>
        </authorList>
    </citation>
    <scope>NUCLEOTIDE SEQUENCE [LARGE SCALE GENOMIC DNA]</scope>
    <source>
        <strain evidence="7 8">IFR 18/094</strain>
    </source>
</reference>
<dbReference type="PANTHER" id="PTHR30213">
    <property type="entry name" value="INNER MEMBRANE PROTEIN YHJD"/>
    <property type="match status" value="1"/>
</dbReference>
<comment type="caution">
    <text evidence="7">The sequence shown here is derived from an EMBL/GenBank/DDBJ whole genome shotgun (WGS) entry which is preliminary data.</text>
</comment>
<evidence type="ECO:0000256" key="5">
    <source>
        <dbReference type="ARBA" id="ARBA00023136"/>
    </source>
</evidence>
<dbReference type="GO" id="GO:0005886">
    <property type="term" value="C:plasma membrane"/>
    <property type="evidence" value="ECO:0007669"/>
    <property type="project" value="UniProtKB-SubCell"/>
</dbReference>
<evidence type="ECO:0000313" key="7">
    <source>
        <dbReference type="EMBL" id="NEZ46707.1"/>
    </source>
</evidence>
<organism evidence="7 8">
    <name type="scientific">Clostridium niameyense</name>
    <dbReference type="NCBI Taxonomy" id="1622073"/>
    <lineage>
        <taxon>Bacteria</taxon>
        <taxon>Bacillati</taxon>
        <taxon>Bacillota</taxon>
        <taxon>Clostridia</taxon>
        <taxon>Eubacteriales</taxon>
        <taxon>Clostridiaceae</taxon>
        <taxon>Clostridium</taxon>
    </lineage>
</organism>
<keyword evidence="5 6" id="KW-0472">Membrane</keyword>
<dbReference type="OrthoDB" id="9775903at2"/>
<dbReference type="NCBIfam" id="TIGR00765">
    <property type="entry name" value="yihY_not_rbn"/>
    <property type="match status" value="1"/>
</dbReference>
<name>A0A6M0RAB7_9CLOT</name>
<dbReference type="InterPro" id="IPR017039">
    <property type="entry name" value="Virul_fac_BrkB"/>
</dbReference>
<keyword evidence="8" id="KW-1185">Reference proteome</keyword>
<dbReference type="Proteomes" id="UP000473885">
    <property type="component" value="Unassembled WGS sequence"/>
</dbReference>
<feature type="transmembrane region" description="Helical" evidence="6">
    <location>
        <begin position="244"/>
        <end position="266"/>
    </location>
</feature>
<feature type="transmembrane region" description="Helical" evidence="6">
    <location>
        <begin position="93"/>
        <end position="113"/>
    </location>
</feature>